<feature type="chain" id="PRO_5040135749" description="NR LBD domain-containing protein" evidence="1">
    <location>
        <begin position="19"/>
        <end position="139"/>
    </location>
</feature>
<evidence type="ECO:0000313" key="2">
    <source>
        <dbReference type="EMBL" id="CAI5447656.1"/>
    </source>
</evidence>
<proteinExistence type="predicted"/>
<name>A0A9P1N4L7_9PELO</name>
<feature type="signal peptide" evidence="1">
    <location>
        <begin position="1"/>
        <end position="18"/>
    </location>
</feature>
<comment type="caution">
    <text evidence="2">The sequence shown here is derived from an EMBL/GenBank/DDBJ whole genome shotgun (WGS) entry which is preliminary data.</text>
</comment>
<dbReference type="Proteomes" id="UP001152747">
    <property type="component" value="Unassembled WGS sequence"/>
</dbReference>
<accession>A0A9P1N4L7</accession>
<evidence type="ECO:0000256" key="1">
    <source>
        <dbReference type="SAM" id="SignalP"/>
    </source>
</evidence>
<organism evidence="2 3">
    <name type="scientific">Caenorhabditis angaria</name>
    <dbReference type="NCBI Taxonomy" id="860376"/>
    <lineage>
        <taxon>Eukaryota</taxon>
        <taxon>Metazoa</taxon>
        <taxon>Ecdysozoa</taxon>
        <taxon>Nematoda</taxon>
        <taxon>Chromadorea</taxon>
        <taxon>Rhabditida</taxon>
        <taxon>Rhabditina</taxon>
        <taxon>Rhabditomorpha</taxon>
        <taxon>Rhabditoidea</taxon>
        <taxon>Rhabditidae</taxon>
        <taxon>Peloderinae</taxon>
        <taxon>Caenorhabditis</taxon>
    </lineage>
</organism>
<evidence type="ECO:0000313" key="3">
    <source>
        <dbReference type="Proteomes" id="UP001152747"/>
    </source>
</evidence>
<keyword evidence="1" id="KW-0732">Signal</keyword>
<reference evidence="2" key="1">
    <citation type="submission" date="2022-11" db="EMBL/GenBank/DDBJ databases">
        <authorList>
            <person name="Kikuchi T."/>
        </authorList>
    </citation>
    <scope>NUCLEOTIDE SEQUENCE</scope>
    <source>
        <strain evidence="2">PS1010</strain>
    </source>
</reference>
<keyword evidence="3" id="KW-1185">Reference proteome</keyword>
<gene>
    <name evidence="2" type="ORF">CAMP_LOCUS10293</name>
</gene>
<sequence>MKFLIIFGQIFLIRHVATITENDLEIAEKMYEVAHKAKSVEELRRVFREPLEFVDCLGNSTIFEGALFEILLATRILFDHSLNTFKISNLKSEETRFTFDLDAYFWLNNSTVRANYEAVKRVGENENEGIKIEKVTQIC</sequence>
<dbReference type="EMBL" id="CANHGI010000004">
    <property type="protein sequence ID" value="CAI5447656.1"/>
    <property type="molecule type" value="Genomic_DNA"/>
</dbReference>
<protein>
    <recommendedName>
        <fullName evidence="4">NR LBD domain-containing protein</fullName>
    </recommendedName>
</protein>
<dbReference type="AlphaFoldDB" id="A0A9P1N4L7"/>
<evidence type="ECO:0008006" key="4">
    <source>
        <dbReference type="Google" id="ProtNLM"/>
    </source>
</evidence>